<organism evidence="7 8">
    <name type="scientific">Rhodanobacter terrae</name>
    <dbReference type="NCBI Taxonomy" id="418647"/>
    <lineage>
        <taxon>Bacteria</taxon>
        <taxon>Pseudomonadati</taxon>
        <taxon>Pseudomonadota</taxon>
        <taxon>Gammaproteobacteria</taxon>
        <taxon>Lysobacterales</taxon>
        <taxon>Rhodanobacteraceae</taxon>
        <taxon>Rhodanobacter</taxon>
    </lineage>
</organism>
<feature type="domain" description="HTH araC/xylS-type" evidence="5">
    <location>
        <begin position="150"/>
        <end position="248"/>
    </location>
</feature>
<keyword evidence="2" id="KW-0238">DNA-binding</keyword>
<dbReference type="PANTHER" id="PTHR47893:SF1">
    <property type="entry name" value="REGULATORY PROTEIN PCHR"/>
    <property type="match status" value="1"/>
</dbReference>
<dbReference type="InterPro" id="IPR018062">
    <property type="entry name" value="HTH_AraC-typ_CS"/>
</dbReference>
<dbReference type="RefSeq" id="WP_377326296.1">
    <property type="nucleotide sequence ID" value="NZ_JBHSNG010000006.1"/>
</dbReference>
<dbReference type="PROSITE" id="PS50110">
    <property type="entry name" value="RESPONSE_REGULATORY"/>
    <property type="match status" value="1"/>
</dbReference>
<keyword evidence="4" id="KW-0597">Phosphoprotein</keyword>
<keyword evidence="3" id="KW-0804">Transcription</keyword>
<keyword evidence="8" id="KW-1185">Reference proteome</keyword>
<evidence type="ECO:0000256" key="1">
    <source>
        <dbReference type="ARBA" id="ARBA00023015"/>
    </source>
</evidence>
<dbReference type="Gene3D" id="3.40.50.2300">
    <property type="match status" value="1"/>
</dbReference>
<dbReference type="PRINTS" id="PR00032">
    <property type="entry name" value="HTHARAC"/>
</dbReference>
<dbReference type="InterPro" id="IPR011006">
    <property type="entry name" value="CheY-like_superfamily"/>
</dbReference>
<dbReference type="SMART" id="SM00448">
    <property type="entry name" value="REC"/>
    <property type="match status" value="1"/>
</dbReference>
<evidence type="ECO:0000259" key="6">
    <source>
        <dbReference type="PROSITE" id="PS50110"/>
    </source>
</evidence>
<evidence type="ECO:0000256" key="2">
    <source>
        <dbReference type="ARBA" id="ARBA00023125"/>
    </source>
</evidence>
<evidence type="ECO:0000313" key="7">
    <source>
        <dbReference type="EMBL" id="MFC5581148.1"/>
    </source>
</evidence>
<dbReference type="InterPro" id="IPR018060">
    <property type="entry name" value="HTH_AraC"/>
</dbReference>
<dbReference type="Pfam" id="PF00072">
    <property type="entry name" value="Response_reg"/>
    <property type="match status" value="1"/>
</dbReference>
<name>A0ABW0SW38_9GAMM</name>
<dbReference type="InterPro" id="IPR009057">
    <property type="entry name" value="Homeodomain-like_sf"/>
</dbReference>
<reference evidence="8" key="1">
    <citation type="journal article" date="2019" name="Int. J. Syst. Evol. Microbiol.">
        <title>The Global Catalogue of Microorganisms (GCM) 10K type strain sequencing project: providing services to taxonomists for standard genome sequencing and annotation.</title>
        <authorList>
            <consortium name="The Broad Institute Genomics Platform"/>
            <consortium name="The Broad Institute Genome Sequencing Center for Infectious Disease"/>
            <person name="Wu L."/>
            <person name="Ma J."/>
        </authorList>
    </citation>
    <scope>NUCLEOTIDE SEQUENCE [LARGE SCALE GENOMIC DNA]</scope>
    <source>
        <strain evidence="8">CGMCC 1.13587</strain>
    </source>
</reference>
<feature type="domain" description="Response regulatory" evidence="6">
    <location>
        <begin position="7"/>
        <end position="123"/>
    </location>
</feature>
<dbReference type="Gene3D" id="1.10.10.60">
    <property type="entry name" value="Homeodomain-like"/>
    <property type="match status" value="1"/>
</dbReference>
<evidence type="ECO:0000259" key="5">
    <source>
        <dbReference type="PROSITE" id="PS01124"/>
    </source>
</evidence>
<dbReference type="SMART" id="SM00342">
    <property type="entry name" value="HTH_ARAC"/>
    <property type="match status" value="1"/>
</dbReference>
<dbReference type="PROSITE" id="PS00041">
    <property type="entry name" value="HTH_ARAC_FAMILY_1"/>
    <property type="match status" value="1"/>
</dbReference>
<dbReference type="SUPFAM" id="SSF46689">
    <property type="entry name" value="Homeodomain-like"/>
    <property type="match status" value="1"/>
</dbReference>
<keyword evidence="1" id="KW-0805">Transcription regulation</keyword>
<dbReference type="PROSITE" id="PS01124">
    <property type="entry name" value="HTH_ARAC_FAMILY_2"/>
    <property type="match status" value="1"/>
</dbReference>
<dbReference type="EMBL" id="JBHSNG010000006">
    <property type="protein sequence ID" value="MFC5581148.1"/>
    <property type="molecule type" value="Genomic_DNA"/>
</dbReference>
<comment type="caution">
    <text evidence="7">The sequence shown here is derived from an EMBL/GenBank/DDBJ whole genome shotgun (WGS) entry which is preliminary data.</text>
</comment>
<protein>
    <submittedName>
        <fullName evidence="7">Response regulator</fullName>
    </submittedName>
</protein>
<dbReference type="SUPFAM" id="SSF52172">
    <property type="entry name" value="CheY-like"/>
    <property type="match status" value="1"/>
</dbReference>
<gene>
    <name evidence="7" type="ORF">ACFPPB_08500</name>
</gene>
<accession>A0ABW0SW38</accession>
<dbReference type="InterPro" id="IPR001789">
    <property type="entry name" value="Sig_transdc_resp-reg_receiver"/>
</dbReference>
<dbReference type="InterPro" id="IPR053142">
    <property type="entry name" value="PchR_regulatory_protein"/>
</dbReference>
<evidence type="ECO:0000313" key="8">
    <source>
        <dbReference type="Proteomes" id="UP001596111"/>
    </source>
</evidence>
<dbReference type="InterPro" id="IPR020449">
    <property type="entry name" value="Tscrpt_reg_AraC-type_HTH"/>
</dbReference>
<dbReference type="Pfam" id="PF12833">
    <property type="entry name" value="HTH_18"/>
    <property type="match status" value="1"/>
</dbReference>
<evidence type="ECO:0000256" key="3">
    <source>
        <dbReference type="ARBA" id="ARBA00023163"/>
    </source>
</evidence>
<evidence type="ECO:0000256" key="4">
    <source>
        <dbReference type="PROSITE-ProRule" id="PRU00169"/>
    </source>
</evidence>
<dbReference type="Proteomes" id="UP001596111">
    <property type="component" value="Unassembled WGS sequence"/>
</dbReference>
<dbReference type="PANTHER" id="PTHR47893">
    <property type="entry name" value="REGULATORY PROTEIN PCHR"/>
    <property type="match status" value="1"/>
</dbReference>
<feature type="modified residue" description="4-aspartylphosphate" evidence="4">
    <location>
        <position position="56"/>
    </location>
</feature>
<proteinExistence type="predicted"/>
<sequence>MTPKQPFVLVIDDYPEDIRGTIELLRAEGMRINLATDARQGCQRAQALQPNLILLDVRMPGADGFAACRILKADPQTQDIPVIFLSSANADAERLEGLVNGGVDYILKPCLPMEVLARVRIHLKLSSRRARDEASPEPETLLSPEEVTLRAAMRFIQANLGDLPELGEIASKAGTHGKRLSAIFRENLGVTVFHWIREERLRRGRELLADSHLGMQDIADQIGFRDAGNFATAFRERMGVTPTAYRLSMQARSDGDD</sequence>